<reference evidence="8" key="1">
    <citation type="submission" date="2020-01" db="EMBL/GenBank/DDBJ databases">
        <title>Phosphoaccumulans saitamaens gen. nov., sp. nov., a polyphosphate accumulating bacterium isolated from surface river water.</title>
        <authorList>
            <person name="Watanabe K."/>
            <person name="Suda W."/>
        </authorList>
    </citation>
    <scope>NUCLEOTIDE SEQUENCE [LARGE SCALE GENOMIC DNA]</scope>
    <source>
        <strain evidence="8">ICHIAU1</strain>
    </source>
</reference>
<organism evidence="7 8">
    <name type="scientific">Fluviibacter phosphoraccumulans</name>
    <dbReference type="NCBI Taxonomy" id="1751046"/>
    <lineage>
        <taxon>Bacteria</taxon>
        <taxon>Pseudomonadati</taxon>
        <taxon>Pseudomonadota</taxon>
        <taxon>Betaproteobacteria</taxon>
        <taxon>Rhodocyclales</taxon>
        <taxon>Fluviibacteraceae</taxon>
        <taxon>Fluviibacter</taxon>
    </lineage>
</organism>
<protein>
    <recommendedName>
        <fullName evidence="6">GtrA/DPMS transmembrane domain-containing protein</fullName>
    </recommendedName>
</protein>
<dbReference type="AlphaFoldDB" id="A0A679HTI1"/>
<dbReference type="EMBL" id="AP022345">
    <property type="protein sequence ID" value="BBU69392.1"/>
    <property type="molecule type" value="Genomic_DNA"/>
</dbReference>
<dbReference type="InterPro" id="IPR051401">
    <property type="entry name" value="GtrA_CellWall_Glycosyl"/>
</dbReference>
<name>A0A679HTI1_9RHOO</name>
<feature type="domain" description="GtrA/DPMS transmembrane" evidence="6">
    <location>
        <begin position="24"/>
        <end position="148"/>
    </location>
</feature>
<evidence type="ECO:0000313" key="7">
    <source>
        <dbReference type="EMBL" id="BBU69392.1"/>
    </source>
</evidence>
<evidence type="ECO:0000256" key="5">
    <source>
        <dbReference type="ARBA" id="ARBA00023136"/>
    </source>
</evidence>
<evidence type="ECO:0000256" key="4">
    <source>
        <dbReference type="ARBA" id="ARBA00022989"/>
    </source>
</evidence>
<dbReference type="RefSeq" id="WP_174557978.1">
    <property type="nucleotide sequence ID" value="NZ_AP019011.1"/>
</dbReference>
<evidence type="ECO:0000256" key="3">
    <source>
        <dbReference type="ARBA" id="ARBA00022692"/>
    </source>
</evidence>
<dbReference type="Proteomes" id="UP000463961">
    <property type="component" value="Chromosome"/>
</dbReference>
<dbReference type="PANTHER" id="PTHR38459:SF1">
    <property type="entry name" value="PROPHAGE BACTOPRENOL-LINKED GLUCOSE TRANSLOCASE HOMOLOG"/>
    <property type="match status" value="1"/>
</dbReference>
<evidence type="ECO:0000256" key="1">
    <source>
        <dbReference type="ARBA" id="ARBA00004141"/>
    </source>
</evidence>
<keyword evidence="3" id="KW-0812">Transmembrane</keyword>
<dbReference type="GO" id="GO:0000271">
    <property type="term" value="P:polysaccharide biosynthetic process"/>
    <property type="evidence" value="ECO:0007669"/>
    <property type="project" value="InterPro"/>
</dbReference>
<dbReference type="PANTHER" id="PTHR38459">
    <property type="entry name" value="PROPHAGE BACTOPRENOL-LINKED GLUCOSE TRANSLOCASE HOMOLOG"/>
    <property type="match status" value="1"/>
</dbReference>
<evidence type="ECO:0000259" key="6">
    <source>
        <dbReference type="Pfam" id="PF04138"/>
    </source>
</evidence>
<sequence length="164" mass="18721">MRALIQTLQQLPLVGALFRPRFIKFGIVGASGVVVNLAVLYVGQEYLFTEVTQETLRLNLSLALAIFIATISNFFWNRRWTWHDRKQHQSVPVVVQFVQYALACWVGIAVQFGLTNLFALFLHYLVANLIAVVIASLFNFVANDFWTFGRLKIRRAARQNTSSE</sequence>
<comment type="similarity">
    <text evidence="2">Belongs to the GtrA family.</text>
</comment>
<keyword evidence="5" id="KW-0472">Membrane</keyword>
<keyword evidence="4" id="KW-1133">Transmembrane helix</keyword>
<gene>
    <name evidence="7" type="ORF">ICHIAU1_16750</name>
</gene>
<accession>A0A679HTI1</accession>
<dbReference type="InterPro" id="IPR007267">
    <property type="entry name" value="GtrA_DPMS_TM"/>
</dbReference>
<dbReference type="GO" id="GO:0005886">
    <property type="term" value="C:plasma membrane"/>
    <property type="evidence" value="ECO:0007669"/>
    <property type="project" value="TreeGrafter"/>
</dbReference>
<evidence type="ECO:0000313" key="8">
    <source>
        <dbReference type="Proteomes" id="UP000463961"/>
    </source>
</evidence>
<keyword evidence="8" id="KW-1185">Reference proteome</keyword>
<comment type="subcellular location">
    <subcellularLocation>
        <location evidence="1">Membrane</location>
        <topology evidence="1">Multi-pass membrane protein</topology>
    </subcellularLocation>
</comment>
<evidence type="ECO:0000256" key="2">
    <source>
        <dbReference type="ARBA" id="ARBA00009399"/>
    </source>
</evidence>
<dbReference type="Pfam" id="PF04138">
    <property type="entry name" value="GtrA_DPMS_TM"/>
    <property type="match status" value="1"/>
</dbReference>
<proteinExistence type="inferred from homology"/>